<feature type="transmembrane region" description="Helical" evidence="1">
    <location>
        <begin position="76"/>
        <end position="94"/>
    </location>
</feature>
<dbReference type="RefSeq" id="WP_212215611.1">
    <property type="nucleotide sequence ID" value="NZ_JAGUCO010000004.1"/>
</dbReference>
<name>A0ABS5JTY6_9BACT</name>
<sequence>MKKYWDELKTFYLKNRLWILGGLFFLLMMQICSQGGKVQNTTPVSTEISEQTEHSLDELESLTNSTTDVNNQRKTFNSDYLLLLMGLGLLYYVAMKRKWFHKLAPSIVWVSLKIKRLKGSKTKLGRITVVNKTKGNLTFDAPVLVFGAPFKKSRKFRLKSGSNNIFPLTLTPNTSHKITIDIDQFTTKAGVDKSYSLLKVELTDTHQKKYSSIWKLLL</sequence>
<keyword evidence="1" id="KW-0472">Membrane</keyword>
<proteinExistence type="predicted"/>
<accession>A0ABS5JTY6</accession>
<evidence type="ECO:0000313" key="2">
    <source>
        <dbReference type="EMBL" id="MBS2098369.1"/>
    </source>
</evidence>
<dbReference type="EMBL" id="JAGUCO010000004">
    <property type="protein sequence ID" value="MBS2098369.1"/>
    <property type="molecule type" value="Genomic_DNA"/>
</dbReference>
<comment type="caution">
    <text evidence="2">The sequence shown here is derived from an EMBL/GenBank/DDBJ whole genome shotgun (WGS) entry which is preliminary data.</text>
</comment>
<evidence type="ECO:0000313" key="3">
    <source>
        <dbReference type="Proteomes" id="UP000708576"/>
    </source>
</evidence>
<gene>
    <name evidence="2" type="ORF">KEM10_08770</name>
</gene>
<evidence type="ECO:0000256" key="1">
    <source>
        <dbReference type="SAM" id="Phobius"/>
    </source>
</evidence>
<organism evidence="2 3">
    <name type="scientific">Carboxylicivirga linearis</name>
    <dbReference type="NCBI Taxonomy" id="1628157"/>
    <lineage>
        <taxon>Bacteria</taxon>
        <taxon>Pseudomonadati</taxon>
        <taxon>Bacteroidota</taxon>
        <taxon>Bacteroidia</taxon>
        <taxon>Marinilabiliales</taxon>
        <taxon>Marinilabiliaceae</taxon>
        <taxon>Carboxylicivirga</taxon>
    </lineage>
</organism>
<protein>
    <submittedName>
        <fullName evidence="2">Uncharacterized protein</fullName>
    </submittedName>
</protein>
<keyword evidence="1" id="KW-1133">Transmembrane helix</keyword>
<reference evidence="2 3" key="1">
    <citation type="journal article" date="2015" name="Int. J. Syst. Evol. Microbiol.">
        <title>Carboxylicivirga linearis sp. nov., isolated from a sea cucumber culture pond.</title>
        <authorList>
            <person name="Wang F.Q."/>
            <person name="Zhou Y.X."/>
            <person name="Lin X.Z."/>
            <person name="Chen G.J."/>
            <person name="Du Z.J."/>
        </authorList>
    </citation>
    <scope>NUCLEOTIDE SEQUENCE [LARGE SCALE GENOMIC DNA]</scope>
    <source>
        <strain evidence="2 3">FB218</strain>
    </source>
</reference>
<keyword evidence="1" id="KW-0812">Transmembrane</keyword>
<dbReference type="Proteomes" id="UP000708576">
    <property type="component" value="Unassembled WGS sequence"/>
</dbReference>
<keyword evidence="3" id="KW-1185">Reference proteome</keyword>